<dbReference type="InterPro" id="IPR050093">
    <property type="entry name" value="ABC_SmlMolc_Importer"/>
</dbReference>
<keyword evidence="3 5" id="KW-0067">ATP-binding</keyword>
<keyword evidence="1" id="KW-0813">Transport</keyword>
<dbReference type="AlphaFoldDB" id="A0A2I2MFT4"/>
<dbReference type="GO" id="GO:0016887">
    <property type="term" value="F:ATP hydrolysis activity"/>
    <property type="evidence" value="ECO:0007669"/>
    <property type="project" value="InterPro"/>
</dbReference>
<dbReference type="InterPro" id="IPR003593">
    <property type="entry name" value="AAA+_ATPase"/>
</dbReference>
<dbReference type="PANTHER" id="PTHR42781">
    <property type="entry name" value="SPERMIDINE/PUTRESCINE IMPORT ATP-BINDING PROTEIN POTA"/>
    <property type="match status" value="1"/>
</dbReference>
<name>A0A2I2MFT4_9BACT</name>
<gene>
    <name evidence="5" type="ORF">LFTS_01191</name>
</gene>
<feature type="domain" description="ABC transporter" evidence="4">
    <location>
        <begin position="5"/>
        <end position="254"/>
    </location>
</feature>
<dbReference type="Pfam" id="PF00005">
    <property type="entry name" value="ABC_tran"/>
    <property type="match status" value="1"/>
</dbReference>
<proteinExistence type="predicted"/>
<dbReference type="GO" id="GO:0005524">
    <property type="term" value="F:ATP binding"/>
    <property type="evidence" value="ECO:0007669"/>
    <property type="project" value="UniProtKB-KW"/>
</dbReference>
<keyword evidence="2" id="KW-0547">Nucleotide-binding</keyword>
<dbReference type="PANTHER" id="PTHR42781:SF4">
    <property type="entry name" value="SPERMIDINE_PUTRESCINE IMPORT ATP-BINDING PROTEIN POTA"/>
    <property type="match status" value="1"/>
</dbReference>
<evidence type="ECO:0000256" key="3">
    <source>
        <dbReference type="ARBA" id="ARBA00022840"/>
    </source>
</evidence>
<dbReference type="SMART" id="SM00382">
    <property type="entry name" value="AAA"/>
    <property type="match status" value="1"/>
</dbReference>
<organism evidence="5">
    <name type="scientific">Leptospirillum ferriphilum</name>
    <dbReference type="NCBI Taxonomy" id="178606"/>
    <lineage>
        <taxon>Bacteria</taxon>
        <taxon>Pseudomonadati</taxon>
        <taxon>Nitrospirota</taxon>
        <taxon>Nitrospiria</taxon>
        <taxon>Nitrospirales</taxon>
        <taxon>Nitrospiraceae</taxon>
        <taxon>Leptospirillum</taxon>
    </lineage>
</organism>
<evidence type="ECO:0000259" key="4">
    <source>
        <dbReference type="PROSITE" id="PS50893"/>
    </source>
</evidence>
<dbReference type="Gene3D" id="3.40.50.300">
    <property type="entry name" value="P-loop containing nucleotide triphosphate hydrolases"/>
    <property type="match status" value="1"/>
</dbReference>
<reference evidence="5" key="1">
    <citation type="submission" date="2017-12" db="EMBL/GenBank/DDBJ databases">
        <authorList>
            <consortium name="SysMetEx"/>
        </authorList>
    </citation>
    <scope>NUCLEOTIDE SEQUENCE</scope>
    <source>
        <strain evidence="5">Pb_238</strain>
    </source>
</reference>
<evidence type="ECO:0000313" key="5">
    <source>
        <dbReference type="EMBL" id="SOU92564.1"/>
    </source>
</evidence>
<dbReference type="PROSITE" id="PS50893">
    <property type="entry name" value="ABC_TRANSPORTER_2"/>
    <property type="match status" value="1"/>
</dbReference>
<evidence type="ECO:0000256" key="1">
    <source>
        <dbReference type="ARBA" id="ARBA00022448"/>
    </source>
</evidence>
<accession>A0A2I2MFT4</accession>
<protein>
    <submittedName>
        <fullName evidence="5">Thiamine transport system ATP-binding protein</fullName>
    </submittedName>
</protein>
<sequence>MAFPSLEVDLTLGRHEGRTLPVRFLLEGESGILGVAGPSGSGKSTLLRTIAGLEPASGSIVVDGIPWSDPVRKIHRPLEDRSVAYLPQTFCLFPHMNVRENLLFAAQLVQKGARGPGFFSGTGAVRRKALSDEVCRMTEMFGISDLLERKVSGLSGGQTMKVALARCFLKPARIYLLDEPLSGIDPAGRQFLSGLIPGLLRDTRALALWVTHAPEELIPVLDGLAVFPEDGGTFESERITGGRRRSLGVAGSSRQFGARIGGKG</sequence>
<evidence type="ECO:0000256" key="2">
    <source>
        <dbReference type="ARBA" id="ARBA00022741"/>
    </source>
</evidence>
<dbReference type="RefSeq" id="WP_180271604.1">
    <property type="nucleotide sequence ID" value="NZ_OBMB01000001.1"/>
</dbReference>
<dbReference type="EMBL" id="LT966316">
    <property type="protein sequence ID" value="SOU92564.1"/>
    <property type="molecule type" value="Genomic_DNA"/>
</dbReference>
<dbReference type="InterPro" id="IPR027417">
    <property type="entry name" value="P-loop_NTPase"/>
</dbReference>
<dbReference type="SUPFAM" id="SSF52540">
    <property type="entry name" value="P-loop containing nucleoside triphosphate hydrolases"/>
    <property type="match status" value="1"/>
</dbReference>
<dbReference type="InterPro" id="IPR003439">
    <property type="entry name" value="ABC_transporter-like_ATP-bd"/>
</dbReference>